<evidence type="ECO:0000313" key="3">
    <source>
        <dbReference type="EMBL" id="GAA1764342.1"/>
    </source>
</evidence>
<dbReference type="Proteomes" id="UP001501475">
    <property type="component" value="Unassembled WGS sequence"/>
</dbReference>
<evidence type="ECO:0000313" key="4">
    <source>
        <dbReference type="Proteomes" id="UP001501475"/>
    </source>
</evidence>
<dbReference type="EMBL" id="BAAAPN010000055">
    <property type="protein sequence ID" value="GAA1764342.1"/>
    <property type="molecule type" value="Genomic_DNA"/>
</dbReference>
<feature type="transmembrane region" description="Helical" evidence="2">
    <location>
        <begin position="51"/>
        <end position="83"/>
    </location>
</feature>
<feature type="region of interest" description="Disordered" evidence="1">
    <location>
        <begin position="1"/>
        <end position="37"/>
    </location>
</feature>
<accession>A0ABN2KRU3</accession>
<keyword evidence="2" id="KW-0812">Transmembrane</keyword>
<evidence type="ECO:0000256" key="2">
    <source>
        <dbReference type="SAM" id="Phobius"/>
    </source>
</evidence>
<evidence type="ECO:0000256" key="1">
    <source>
        <dbReference type="SAM" id="MobiDB-lite"/>
    </source>
</evidence>
<sequence length="84" mass="9018">MSATTHRGAPAPHRPPLDPWDLALRDRGATSSPKPRWQSRPVMLDQFAERFMAIVVVAAVIGALATGSALWLLMIAAAGLVLFV</sequence>
<comment type="caution">
    <text evidence="3">The sequence shown here is derived from an EMBL/GenBank/DDBJ whole genome shotgun (WGS) entry which is preliminary data.</text>
</comment>
<keyword evidence="2" id="KW-0472">Membrane</keyword>
<name>A0ABN2KRU3_9MICO</name>
<proteinExistence type="predicted"/>
<organism evidence="3 4">
    <name type="scientific">Nostocoides vanveenii</name>
    <dbReference type="NCBI Taxonomy" id="330835"/>
    <lineage>
        <taxon>Bacteria</taxon>
        <taxon>Bacillati</taxon>
        <taxon>Actinomycetota</taxon>
        <taxon>Actinomycetes</taxon>
        <taxon>Micrococcales</taxon>
        <taxon>Intrasporangiaceae</taxon>
        <taxon>Nostocoides</taxon>
    </lineage>
</organism>
<reference evidence="3 4" key="1">
    <citation type="journal article" date="2019" name="Int. J. Syst. Evol. Microbiol.">
        <title>The Global Catalogue of Microorganisms (GCM) 10K type strain sequencing project: providing services to taxonomists for standard genome sequencing and annotation.</title>
        <authorList>
            <consortium name="The Broad Institute Genomics Platform"/>
            <consortium name="The Broad Institute Genome Sequencing Center for Infectious Disease"/>
            <person name="Wu L."/>
            <person name="Ma J."/>
        </authorList>
    </citation>
    <scope>NUCLEOTIDE SEQUENCE [LARGE SCALE GENOMIC DNA]</scope>
    <source>
        <strain evidence="3 4">JCM 15591</strain>
    </source>
</reference>
<gene>
    <name evidence="3" type="ORF">GCM10009810_24220</name>
</gene>
<keyword evidence="2" id="KW-1133">Transmembrane helix</keyword>
<protein>
    <submittedName>
        <fullName evidence="3">Uncharacterized protein</fullName>
    </submittedName>
</protein>
<keyword evidence="4" id="KW-1185">Reference proteome</keyword>
<dbReference type="RefSeq" id="WP_344066650.1">
    <property type="nucleotide sequence ID" value="NZ_BAAAPN010000055.1"/>
</dbReference>